<accession>R7V741</accession>
<evidence type="ECO:0000313" key="10">
    <source>
        <dbReference type="EMBL" id="ELU14399.1"/>
    </source>
</evidence>
<feature type="chain" id="PRO_5008788752" description="Glucose-methanol-choline oxidoreductase N-terminal domain-containing protein" evidence="7">
    <location>
        <begin position="22"/>
        <end position="600"/>
    </location>
</feature>
<evidence type="ECO:0000256" key="6">
    <source>
        <dbReference type="RuleBase" id="RU003968"/>
    </source>
</evidence>
<dbReference type="OMA" id="LADHMIF"/>
<proteinExistence type="inferred from homology"/>
<evidence type="ECO:0000313" key="12">
    <source>
        <dbReference type="Proteomes" id="UP000014760"/>
    </source>
</evidence>
<dbReference type="GO" id="GO:0016614">
    <property type="term" value="F:oxidoreductase activity, acting on CH-OH group of donors"/>
    <property type="evidence" value="ECO:0007669"/>
    <property type="project" value="InterPro"/>
</dbReference>
<dbReference type="STRING" id="283909.R7V741"/>
<dbReference type="PANTHER" id="PTHR11552:SF147">
    <property type="entry name" value="CHOLINE DEHYDROGENASE, MITOCHONDRIAL"/>
    <property type="match status" value="1"/>
</dbReference>
<dbReference type="Gene3D" id="3.50.50.60">
    <property type="entry name" value="FAD/NAD(P)-binding domain"/>
    <property type="match status" value="1"/>
</dbReference>
<reference evidence="11" key="3">
    <citation type="submission" date="2015-06" db="UniProtKB">
        <authorList>
            <consortium name="EnsemblMetazoa"/>
        </authorList>
    </citation>
    <scope>IDENTIFICATION</scope>
</reference>
<dbReference type="EMBL" id="AMQN01004872">
    <property type="status" value="NOT_ANNOTATED_CDS"/>
    <property type="molecule type" value="Genomic_DNA"/>
</dbReference>
<dbReference type="AlphaFoldDB" id="R7V741"/>
<dbReference type="Gene3D" id="3.30.560.10">
    <property type="entry name" value="Glucose Oxidase, domain 3"/>
    <property type="match status" value="1"/>
</dbReference>
<comment type="cofactor">
    <cofactor evidence="1 5">
        <name>FAD</name>
        <dbReference type="ChEBI" id="CHEBI:57692"/>
    </cofactor>
</comment>
<dbReference type="GO" id="GO:0050660">
    <property type="term" value="F:flavin adenine dinucleotide binding"/>
    <property type="evidence" value="ECO:0007669"/>
    <property type="project" value="InterPro"/>
</dbReference>
<evidence type="ECO:0000256" key="2">
    <source>
        <dbReference type="ARBA" id="ARBA00010790"/>
    </source>
</evidence>
<reference evidence="10 12" key="2">
    <citation type="journal article" date="2013" name="Nature">
        <title>Insights into bilaterian evolution from three spiralian genomes.</title>
        <authorList>
            <person name="Simakov O."/>
            <person name="Marletaz F."/>
            <person name="Cho S.J."/>
            <person name="Edsinger-Gonzales E."/>
            <person name="Havlak P."/>
            <person name="Hellsten U."/>
            <person name="Kuo D.H."/>
            <person name="Larsson T."/>
            <person name="Lv J."/>
            <person name="Arendt D."/>
            <person name="Savage R."/>
            <person name="Osoegawa K."/>
            <person name="de Jong P."/>
            <person name="Grimwood J."/>
            <person name="Chapman J.A."/>
            <person name="Shapiro H."/>
            <person name="Aerts A."/>
            <person name="Otillar R.P."/>
            <person name="Terry A.Y."/>
            <person name="Boore J.L."/>
            <person name="Grigoriev I.V."/>
            <person name="Lindberg D.R."/>
            <person name="Seaver E.C."/>
            <person name="Weisblat D.A."/>
            <person name="Putnam N.H."/>
            <person name="Rokhsar D.S."/>
        </authorList>
    </citation>
    <scope>NUCLEOTIDE SEQUENCE</scope>
    <source>
        <strain evidence="10 12">I ESC-2004</strain>
    </source>
</reference>
<keyword evidence="12" id="KW-1185">Reference proteome</keyword>
<reference evidence="12" key="1">
    <citation type="submission" date="2012-12" db="EMBL/GenBank/DDBJ databases">
        <authorList>
            <person name="Hellsten U."/>
            <person name="Grimwood J."/>
            <person name="Chapman J.A."/>
            <person name="Shapiro H."/>
            <person name="Aerts A."/>
            <person name="Otillar R.P."/>
            <person name="Terry A.Y."/>
            <person name="Boore J.L."/>
            <person name="Simakov O."/>
            <person name="Marletaz F."/>
            <person name="Cho S.-J."/>
            <person name="Edsinger-Gonzales E."/>
            <person name="Havlak P."/>
            <person name="Kuo D.-H."/>
            <person name="Larsson T."/>
            <person name="Lv J."/>
            <person name="Arendt D."/>
            <person name="Savage R."/>
            <person name="Osoegawa K."/>
            <person name="de Jong P."/>
            <person name="Lindberg D.R."/>
            <person name="Seaver E.C."/>
            <person name="Weisblat D.A."/>
            <person name="Putnam N.H."/>
            <person name="Grigoriev I.V."/>
            <person name="Rokhsar D.S."/>
        </authorList>
    </citation>
    <scope>NUCLEOTIDE SEQUENCE</scope>
    <source>
        <strain evidence="12">I ESC-2004</strain>
    </source>
</reference>
<keyword evidence="4 5" id="KW-0274">FAD</keyword>
<dbReference type="InterPro" id="IPR036188">
    <property type="entry name" value="FAD/NAD-bd_sf"/>
</dbReference>
<protein>
    <recommendedName>
        <fullName evidence="8 9">Glucose-methanol-choline oxidoreductase N-terminal domain-containing protein</fullName>
    </recommendedName>
</protein>
<feature type="domain" description="Glucose-methanol-choline oxidoreductase N-terminal" evidence="8">
    <location>
        <begin position="117"/>
        <end position="140"/>
    </location>
</feature>
<comment type="similarity">
    <text evidence="2 6">Belongs to the GMC oxidoreductase family.</text>
</comment>
<dbReference type="PROSITE" id="PS00623">
    <property type="entry name" value="GMC_OXRED_1"/>
    <property type="match status" value="1"/>
</dbReference>
<keyword evidence="7" id="KW-0732">Signal</keyword>
<evidence type="ECO:0000313" key="11">
    <source>
        <dbReference type="EnsemblMetazoa" id="CapteP122622"/>
    </source>
</evidence>
<dbReference type="HOGENOM" id="CLU_002865_7_0_1"/>
<dbReference type="Pfam" id="PF05199">
    <property type="entry name" value="GMC_oxred_C"/>
    <property type="match status" value="1"/>
</dbReference>
<evidence type="ECO:0000259" key="9">
    <source>
        <dbReference type="PROSITE" id="PS00624"/>
    </source>
</evidence>
<feature type="domain" description="Glucose-methanol-choline oxidoreductase N-terminal" evidence="9">
    <location>
        <begin position="295"/>
        <end position="309"/>
    </location>
</feature>
<organism evidence="10">
    <name type="scientific">Capitella teleta</name>
    <name type="common">Polychaete worm</name>
    <dbReference type="NCBI Taxonomy" id="283909"/>
    <lineage>
        <taxon>Eukaryota</taxon>
        <taxon>Metazoa</taxon>
        <taxon>Spiralia</taxon>
        <taxon>Lophotrochozoa</taxon>
        <taxon>Annelida</taxon>
        <taxon>Polychaeta</taxon>
        <taxon>Sedentaria</taxon>
        <taxon>Scolecida</taxon>
        <taxon>Capitellidae</taxon>
        <taxon>Capitella</taxon>
    </lineage>
</organism>
<feature type="signal peptide" evidence="7">
    <location>
        <begin position="1"/>
        <end position="21"/>
    </location>
</feature>
<dbReference type="SUPFAM" id="SSF54373">
    <property type="entry name" value="FAD-linked reductases, C-terminal domain"/>
    <property type="match status" value="1"/>
</dbReference>
<feature type="binding site" evidence="5">
    <location>
        <begin position="127"/>
        <end position="130"/>
    </location>
    <ligand>
        <name>FAD</name>
        <dbReference type="ChEBI" id="CHEBI:57692"/>
    </ligand>
</feature>
<dbReference type="OrthoDB" id="269227at2759"/>
<evidence type="ECO:0000256" key="7">
    <source>
        <dbReference type="SAM" id="SignalP"/>
    </source>
</evidence>
<dbReference type="SUPFAM" id="SSF51905">
    <property type="entry name" value="FAD/NAD(P)-binding domain"/>
    <property type="match status" value="1"/>
</dbReference>
<dbReference type="PIRSF" id="PIRSF000137">
    <property type="entry name" value="Alcohol_oxidase"/>
    <property type="match status" value="1"/>
</dbReference>
<evidence type="ECO:0000259" key="8">
    <source>
        <dbReference type="PROSITE" id="PS00623"/>
    </source>
</evidence>
<name>R7V741_CAPTE</name>
<dbReference type="EMBL" id="KB294550">
    <property type="protein sequence ID" value="ELU14399.1"/>
    <property type="molecule type" value="Genomic_DNA"/>
</dbReference>
<dbReference type="Proteomes" id="UP000014760">
    <property type="component" value="Unassembled WGS sequence"/>
</dbReference>
<dbReference type="InterPro" id="IPR000172">
    <property type="entry name" value="GMC_OxRdtase_N"/>
</dbReference>
<evidence type="ECO:0000256" key="4">
    <source>
        <dbReference type="ARBA" id="ARBA00022827"/>
    </source>
</evidence>
<dbReference type="InterPro" id="IPR012132">
    <property type="entry name" value="GMC_OxRdtase"/>
</dbReference>
<dbReference type="EnsemblMetazoa" id="CapteT122622">
    <property type="protein sequence ID" value="CapteP122622"/>
    <property type="gene ID" value="CapteG122622"/>
</dbReference>
<dbReference type="PANTHER" id="PTHR11552">
    <property type="entry name" value="GLUCOSE-METHANOL-CHOLINE GMC OXIDOREDUCTASE"/>
    <property type="match status" value="1"/>
</dbReference>
<gene>
    <name evidence="10" type="ORF">CAPTEDRAFT_122622</name>
</gene>
<evidence type="ECO:0000256" key="1">
    <source>
        <dbReference type="ARBA" id="ARBA00001974"/>
    </source>
</evidence>
<keyword evidence="3 6" id="KW-0285">Flavoprotein</keyword>
<dbReference type="InterPro" id="IPR007867">
    <property type="entry name" value="GMC_OxRtase_C"/>
</dbReference>
<sequence length="600" mass="66224">MWTWGWLAAAVAVTIFRYGFKEETVPQVATVIQEEYDFVVVGSGAAGSVVAARLSEDPSVTVLVLEAGDDDLRYPDCRVPGRSTKLWTTGAVYGDLTEPQKKACLGMKNNQCRLPHGRILGGGTSVNFMVYIRGSPHEFDAWARAGCKGWSFADLLPFFKKSESMQDVRLKDSEYHGFNGPVVVQDRPISPLGDYFVEAAQELGYKALDINGADQEGFNRAHVTVNNGVRSSTAGTYLRPAMARKNLDVATLAQATKVISQTVLFANKRATGVEFIWKGEFRRVSASKEVVVSAGALDSPKLLMLSGVGPRDHLEEHGIDLVADLPVGQNLQDHLQINDFLFTIDKNISVTPQELNSLLTKANYALNGGGVLGSCGMLATGILRSRHQPADDPIPYMQLIALPLLGNDDLDRQALTEIFNYREEVVEMYHGKLDNHHGYVLGGYLNHPLSRGEVLLRSNKSSDRPIIDPHYLEEQLDVDIMIEIFRLSQRIAKTKTMQAIGAKQWPVHHPYCKHIEYDTDQFWECVVRQNTKTTFHQSGTCKMGAQDDPTAVVDPQLKVRGLDGIRVVDASIMPNVTSGNIMMATIMIGEKGASLIKESY</sequence>
<dbReference type="Pfam" id="PF00732">
    <property type="entry name" value="GMC_oxred_N"/>
    <property type="match status" value="1"/>
</dbReference>
<evidence type="ECO:0000256" key="5">
    <source>
        <dbReference type="PIRSR" id="PIRSR000137-2"/>
    </source>
</evidence>
<evidence type="ECO:0000256" key="3">
    <source>
        <dbReference type="ARBA" id="ARBA00022630"/>
    </source>
</evidence>
<dbReference type="PROSITE" id="PS00624">
    <property type="entry name" value="GMC_OXRED_2"/>
    <property type="match status" value="1"/>
</dbReference>